<dbReference type="GO" id="GO:0030672">
    <property type="term" value="C:synaptic vesicle membrane"/>
    <property type="evidence" value="ECO:0007669"/>
    <property type="project" value="UniProtKB-SubCell"/>
</dbReference>
<feature type="transmembrane region" description="Helical" evidence="27">
    <location>
        <begin position="305"/>
        <end position="329"/>
    </location>
</feature>
<evidence type="ECO:0000256" key="7">
    <source>
        <dbReference type="ARBA" id="ARBA00022692"/>
    </source>
</evidence>
<evidence type="ECO:0000256" key="1">
    <source>
        <dbReference type="ARBA" id="ARBA00004432"/>
    </source>
</evidence>
<feature type="transmembrane region" description="Helical" evidence="27">
    <location>
        <begin position="341"/>
        <end position="360"/>
    </location>
</feature>
<comment type="function">
    <text evidence="21">Receptor for CM101, a polysaccharide produced by group B Streptococcus with antipathoangiogenic properties.</text>
</comment>
<dbReference type="PROSITE" id="PS50850">
    <property type="entry name" value="MFS"/>
    <property type="match status" value="1"/>
</dbReference>
<dbReference type="InterPro" id="IPR050382">
    <property type="entry name" value="MFS_Na/Anion_cotransporter"/>
</dbReference>
<evidence type="ECO:0000256" key="2">
    <source>
        <dbReference type="ARBA" id="ARBA00004554"/>
    </source>
</evidence>
<evidence type="ECO:0000256" key="5">
    <source>
        <dbReference type="ARBA" id="ARBA00022448"/>
    </source>
</evidence>
<evidence type="ECO:0000256" key="22">
    <source>
        <dbReference type="ARBA" id="ARBA00069713"/>
    </source>
</evidence>
<keyword evidence="30" id="KW-1185">Reference proteome</keyword>
<dbReference type="GO" id="GO:0006820">
    <property type="term" value="P:monoatomic anion transport"/>
    <property type="evidence" value="ECO:0007669"/>
    <property type="project" value="TreeGrafter"/>
</dbReference>
<evidence type="ECO:0000256" key="25">
    <source>
        <dbReference type="ARBA" id="ARBA00081925"/>
    </source>
</evidence>
<comment type="caution">
    <text evidence="29">The sequence shown here is derived from an EMBL/GenBank/DDBJ whole genome shotgun (WGS) entry which is preliminary data.</text>
</comment>
<feature type="domain" description="Major facilitator superfamily (MFS) profile" evidence="28">
    <location>
        <begin position="16"/>
        <end position="459"/>
    </location>
</feature>
<feature type="transmembrane region" description="Helical" evidence="27">
    <location>
        <begin position="436"/>
        <end position="455"/>
    </location>
</feature>
<evidence type="ECO:0000256" key="19">
    <source>
        <dbReference type="ARBA" id="ARBA00051447"/>
    </source>
</evidence>
<gene>
    <name evidence="29" type="ORF">AFUS01_LOCUS45631</name>
</gene>
<evidence type="ECO:0000256" key="12">
    <source>
        <dbReference type="ARBA" id="ARBA00023180"/>
    </source>
</evidence>
<evidence type="ECO:0000256" key="8">
    <source>
        <dbReference type="ARBA" id="ARBA00022847"/>
    </source>
</evidence>
<feature type="transmembrane region" description="Helical" evidence="27">
    <location>
        <begin position="113"/>
        <end position="132"/>
    </location>
</feature>
<keyword evidence="8" id="KW-0769">Symport</keyword>
<dbReference type="GO" id="GO:0005765">
    <property type="term" value="C:lysosomal membrane"/>
    <property type="evidence" value="ECO:0007669"/>
    <property type="project" value="UniProtKB-SubCell"/>
</dbReference>
<evidence type="ECO:0000256" key="20">
    <source>
        <dbReference type="ARBA" id="ARBA00051612"/>
    </source>
</evidence>
<comment type="catalytic activity">
    <reaction evidence="20">
        <text>D-glucuronate(out) + H(+)(out) = D-glucuronate(in) + H(+)(in)</text>
        <dbReference type="Rhea" id="RHEA:72591"/>
        <dbReference type="ChEBI" id="CHEBI:15378"/>
        <dbReference type="ChEBI" id="CHEBI:58720"/>
    </reaction>
    <physiologicalReaction direction="left-to-right" evidence="20">
        <dbReference type="Rhea" id="RHEA:72592"/>
    </physiologicalReaction>
</comment>
<keyword evidence="10" id="KW-0770">Synapse</keyword>
<evidence type="ECO:0000256" key="10">
    <source>
        <dbReference type="ARBA" id="ARBA00023018"/>
    </source>
</evidence>
<dbReference type="GO" id="GO:0015293">
    <property type="term" value="F:symporter activity"/>
    <property type="evidence" value="ECO:0007669"/>
    <property type="project" value="UniProtKB-KW"/>
</dbReference>
<sequence>MTLRELFKKGIPARYIMAIMSFFGFVFNYMLRININITIVAMVNYSAIERANDSGRGAECGFNQTEDPYNPDDDGPFPWNENAQSTIASSFFWGYILLQIPGGRLSEVIGGKWIFGMSIISAGILNLIFPLLAQDNPVYLIVIRILMGVCEGPTFPGMHAMLARWAPPEERSRIASIVYAGCQAGTLVVYPLASFITTQLGWEYVFYIMGSSSLVWGALWIYLVYDSPAVHPRIDKEELAYLEERIGKVQTKIQPVPWRALLTSMPFWAILIADIGNNWGFWMLLTELPIYMKHILNYDLQSNGFLSALPYLCMWIFSVFYGYVADIFLRKKWLNVKNIRKVATISSHFCGAIVLVLVTLTGCNDILTLVLLNLAVGLQGAIYTGFLTNHIDIAPNFAGTMYGITNCIASIPSFVAPLTAGAMTNGQQTLGNWRKVFYISAAFYAGGSIFFAIFADGEVQKWNDYGKTEDAESSAKSSKKNSLSESRKSSIKKS</sequence>
<feature type="transmembrane region" description="Helical" evidence="27">
    <location>
        <begin position="393"/>
        <end position="416"/>
    </location>
</feature>
<comment type="subcellular location">
    <subcellularLocation>
        <location evidence="2">Basolateral cell membrane</location>
        <topology evidence="2">Multi-pass membrane protein</topology>
    </subcellularLocation>
    <subcellularLocation>
        <location evidence="3">Cytoplasmic vesicle</location>
        <location evidence="3">Secretory vesicle membrane</location>
        <topology evidence="3">Multi-pass membrane protein</topology>
    </subcellularLocation>
    <subcellularLocation>
        <location evidence="1">Cytoplasmic vesicle</location>
        <location evidence="1">Secretory vesicle</location>
        <location evidence="1">Synaptic vesicle membrane</location>
    </subcellularLocation>
    <subcellularLocation>
        <location evidence="4">Lysosome membrane</location>
    </subcellularLocation>
</comment>
<dbReference type="PANTHER" id="PTHR11662">
    <property type="entry name" value="SOLUTE CARRIER FAMILY 17"/>
    <property type="match status" value="1"/>
</dbReference>
<comment type="catalytic activity">
    <reaction evidence="19">
        <text>L-glutamate(out) = L-glutamate(in)</text>
        <dbReference type="Rhea" id="RHEA:66336"/>
        <dbReference type="ChEBI" id="CHEBI:29985"/>
    </reaction>
    <physiologicalReaction direction="left-to-right" evidence="19">
        <dbReference type="Rhea" id="RHEA:66337"/>
    </physiologicalReaction>
</comment>
<evidence type="ECO:0000259" key="28">
    <source>
        <dbReference type="PROSITE" id="PS50850"/>
    </source>
</evidence>
<dbReference type="OrthoDB" id="2985014at2759"/>
<dbReference type="InterPro" id="IPR011701">
    <property type="entry name" value="MFS"/>
</dbReference>
<dbReference type="CDD" id="cd17318">
    <property type="entry name" value="MFS_SLC17"/>
    <property type="match status" value="1"/>
</dbReference>
<dbReference type="Proteomes" id="UP000708208">
    <property type="component" value="Unassembled WGS sequence"/>
</dbReference>
<evidence type="ECO:0000256" key="26">
    <source>
        <dbReference type="SAM" id="MobiDB-lite"/>
    </source>
</evidence>
<feature type="compositionally biased region" description="Low complexity" evidence="26">
    <location>
        <begin position="474"/>
        <end position="484"/>
    </location>
</feature>
<proteinExistence type="predicted"/>
<feature type="transmembrane region" description="Helical" evidence="27">
    <location>
        <begin position="204"/>
        <end position="225"/>
    </location>
</feature>
<dbReference type="GO" id="GO:0046942">
    <property type="term" value="P:carboxylic acid transport"/>
    <property type="evidence" value="ECO:0007669"/>
    <property type="project" value="UniProtKB-ARBA"/>
</dbReference>
<evidence type="ECO:0000256" key="24">
    <source>
        <dbReference type="ARBA" id="ARBA00081195"/>
    </source>
</evidence>
<dbReference type="AlphaFoldDB" id="A0A8J2LRI2"/>
<evidence type="ECO:0000313" key="30">
    <source>
        <dbReference type="Proteomes" id="UP000708208"/>
    </source>
</evidence>
<evidence type="ECO:0000256" key="6">
    <source>
        <dbReference type="ARBA" id="ARBA00022475"/>
    </source>
</evidence>
<organism evidence="29 30">
    <name type="scientific">Allacma fusca</name>
    <dbReference type="NCBI Taxonomy" id="39272"/>
    <lineage>
        <taxon>Eukaryota</taxon>
        <taxon>Metazoa</taxon>
        <taxon>Ecdysozoa</taxon>
        <taxon>Arthropoda</taxon>
        <taxon>Hexapoda</taxon>
        <taxon>Collembola</taxon>
        <taxon>Symphypleona</taxon>
        <taxon>Sminthuridae</taxon>
        <taxon>Allacma</taxon>
    </lineage>
</organism>
<evidence type="ECO:0000256" key="21">
    <source>
        <dbReference type="ARBA" id="ARBA00056891"/>
    </source>
</evidence>
<feature type="transmembrane region" description="Helical" evidence="27">
    <location>
        <begin position="138"/>
        <end position="162"/>
    </location>
</feature>
<evidence type="ECO:0000256" key="27">
    <source>
        <dbReference type="SAM" id="Phobius"/>
    </source>
</evidence>
<comment type="catalytic activity">
    <reaction evidence="17">
        <text>N-acetylneuraminate(in) + H(+)(in) = N-acetylneuraminate(out) + H(+)(out)</text>
        <dbReference type="Rhea" id="RHEA:28987"/>
        <dbReference type="ChEBI" id="CHEBI:15378"/>
        <dbReference type="ChEBI" id="CHEBI:35418"/>
    </reaction>
    <physiologicalReaction direction="right-to-left" evidence="17">
        <dbReference type="Rhea" id="RHEA:28989"/>
    </physiologicalReaction>
</comment>
<evidence type="ECO:0000256" key="23">
    <source>
        <dbReference type="ARBA" id="ARBA00080244"/>
    </source>
</evidence>
<evidence type="ECO:0000256" key="9">
    <source>
        <dbReference type="ARBA" id="ARBA00022989"/>
    </source>
</evidence>
<keyword evidence="12" id="KW-0325">Glycoprotein</keyword>
<dbReference type="PANTHER" id="PTHR11662:SF399">
    <property type="entry name" value="FI19708P1-RELATED"/>
    <property type="match status" value="1"/>
</dbReference>
<keyword evidence="11 27" id="KW-0472">Membrane</keyword>
<evidence type="ECO:0000256" key="3">
    <source>
        <dbReference type="ARBA" id="ARBA00004638"/>
    </source>
</evidence>
<evidence type="ECO:0000256" key="13">
    <source>
        <dbReference type="ARBA" id="ARBA00023228"/>
    </source>
</evidence>
<dbReference type="InterPro" id="IPR020846">
    <property type="entry name" value="MFS_dom"/>
</dbReference>
<dbReference type="FunFam" id="1.20.1250.20:FF:000003">
    <property type="entry name" value="Solute carrier family 17 member 3"/>
    <property type="match status" value="1"/>
</dbReference>
<comment type="catalytic activity">
    <reaction evidence="16">
        <text>L-aspartate(out) = L-aspartate(in)</text>
        <dbReference type="Rhea" id="RHEA:66332"/>
        <dbReference type="ChEBI" id="CHEBI:29991"/>
    </reaction>
    <physiologicalReaction direction="left-to-right" evidence="16">
        <dbReference type="Rhea" id="RHEA:66333"/>
    </physiologicalReaction>
</comment>
<comment type="catalytic activity">
    <reaction evidence="18">
        <text>N-acetyl-L-aspartyl-L-glutamate(out) = N-acetyl-L-aspartyl-L-glutamate(in)</text>
        <dbReference type="Rhea" id="RHEA:72599"/>
        <dbReference type="ChEBI" id="CHEBI:76931"/>
    </reaction>
    <physiologicalReaction direction="left-to-right" evidence="18">
        <dbReference type="Rhea" id="RHEA:72600"/>
    </physiologicalReaction>
</comment>
<keyword evidence="7 27" id="KW-0812">Transmembrane</keyword>
<evidence type="ECO:0000256" key="11">
    <source>
        <dbReference type="ARBA" id="ARBA00023136"/>
    </source>
</evidence>
<feature type="transmembrane region" description="Helical" evidence="27">
    <location>
        <begin position="267"/>
        <end position="285"/>
    </location>
</feature>
<dbReference type="EMBL" id="CAJVCH010571003">
    <property type="protein sequence ID" value="CAG7836381.1"/>
    <property type="molecule type" value="Genomic_DNA"/>
</dbReference>
<evidence type="ECO:0000256" key="16">
    <source>
        <dbReference type="ARBA" id="ARBA00050554"/>
    </source>
</evidence>
<evidence type="ECO:0000256" key="17">
    <source>
        <dbReference type="ARBA" id="ARBA00050625"/>
    </source>
</evidence>
<evidence type="ECO:0000256" key="14">
    <source>
        <dbReference type="ARBA" id="ARBA00023329"/>
    </source>
</evidence>
<keyword evidence="14" id="KW-0968">Cytoplasmic vesicle</keyword>
<keyword evidence="5" id="KW-0813">Transport</keyword>
<accession>A0A8J2LRI2</accession>
<protein>
    <recommendedName>
        <fullName evidence="22">Sialin</fullName>
    </recommendedName>
    <alternativeName>
        <fullName evidence="25">H(+)/nitrate cotransporter</fullName>
    </alternativeName>
    <alternativeName>
        <fullName evidence="23">H(+)/sialic acid cotransporter</fullName>
    </alternativeName>
    <alternativeName>
        <fullName evidence="24">Vesicular excitatory amino acid transporter</fullName>
    </alternativeName>
</protein>
<keyword evidence="6" id="KW-1003">Cell membrane</keyword>
<name>A0A8J2LRI2_9HEXA</name>
<dbReference type="Pfam" id="PF07690">
    <property type="entry name" value="MFS_1"/>
    <property type="match status" value="1"/>
</dbReference>
<dbReference type="FunFam" id="1.20.1250.20:FF:000067">
    <property type="entry name" value="sialin isoform X2"/>
    <property type="match status" value="1"/>
</dbReference>
<evidence type="ECO:0000256" key="15">
    <source>
        <dbReference type="ARBA" id="ARBA00050101"/>
    </source>
</evidence>
<dbReference type="GO" id="GO:0016323">
    <property type="term" value="C:basolateral plasma membrane"/>
    <property type="evidence" value="ECO:0007669"/>
    <property type="project" value="UniProtKB-SubCell"/>
</dbReference>
<keyword evidence="9 27" id="KW-1133">Transmembrane helix</keyword>
<feature type="transmembrane region" description="Helical" evidence="27">
    <location>
        <begin position="366"/>
        <end position="386"/>
    </location>
</feature>
<reference evidence="29" key="1">
    <citation type="submission" date="2021-06" db="EMBL/GenBank/DDBJ databases">
        <authorList>
            <person name="Hodson N. C."/>
            <person name="Mongue J. A."/>
            <person name="Jaron S. K."/>
        </authorList>
    </citation>
    <scope>NUCLEOTIDE SEQUENCE</scope>
</reference>
<feature type="region of interest" description="Disordered" evidence="26">
    <location>
        <begin position="467"/>
        <end position="494"/>
    </location>
</feature>
<evidence type="ECO:0000256" key="4">
    <source>
        <dbReference type="ARBA" id="ARBA00004656"/>
    </source>
</evidence>
<feature type="transmembrane region" description="Helical" evidence="27">
    <location>
        <begin position="174"/>
        <end position="192"/>
    </location>
</feature>
<comment type="catalytic activity">
    <reaction evidence="15">
        <text>2 nitrate(out) + H(+)(out) = 2 nitrate(in) + H(+)(in)</text>
        <dbReference type="Rhea" id="RHEA:71539"/>
        <dbReference type="ChEBI" id="CHEBI:15378"/>
        <dbReference type="ChEBI" id="CHEBI:17632"/>
    </reaction>
    <physiologicalReaction direction="left-to-right" evidence="15">
        <dbReference type="Rhea" id="RHEA:71540"/>
    </physiologicalReaction>
</comment>
<evidence type="ECO:0000256" key="18">
    <source>
        <dbReference type="ARBA" id="ARBA00051403"/>
    </source>
</evidence>
<evidence type="ECO:0000313" key="29">
    <source>
        <dbReference type="EMBL" id="CAG7836381.1"/>
    </source>
</evidence>
<keyword evidence="13" id="KW-0458">Lysosome</keyword>